<feature type="region of interest" description="Disordered" evidence="1">
    <location>
        <begin position="19"/>
        <end position="118"/>
    </location>
</feature>
<feature type="compositionally biased region" description="Polar residues" evidence="1">
    <location>
        <begin position="88"/>
        <end position="100"/>
    </location>
</feature>
<reference evidence="2 3" key="1">
    <citation type="submission" date="2020-02" db="EMBL/GenBank/DDBJ databases">
        <title>Identification and distribution of gene clusters putatively required for synthesis of sphingolipid metabolism inhibitors in phylogenetically diverse species of the filamentous fungus Fusarium.</title>
        <authorList>
            <person name="Kim H.-S."/>
            <person name="Busman M."/>
            <person name="Brown D.W."/>
            <person name="Divon H."/>
            <person name="Uhlig S."/>
            <person name="Proctor R.H."/>
        </authorList>
    </citation>
    <scope>NUCLEOTIDE SEQUENCE [LARGE SCALE GENOMIC DNA]</scope>
    <source>
        <strain evidence="2 3">NRRL 2903</strain>
    </source>
</reference>
<comment type="caution">
    <text evidence="2">The sequence shown here is derived from an EMBL/GenBank/DDBJ whole genome shotgun (WGS) entry which is preliminary data.</text>
</comment>
<dbReference type="AlphaFoldDB" id="A0AAN6HEC5"/>
<protein>
    <submittedName>
        <fullName evidence="2">Uncharacterized protein</fullName>
    </submittedName>
</protein>
<keyword evidence="3" id="KW-1185">Reference proteome</keyword>
<accession>A0AAN6HEC5</accession>
<feature type="compositionally biased region" description="Low complexity" evidence="1">
    <location>
        <begin position="27"/>
        <end position="45"/>
    </location>
</feature>
<name>A0AAN6HEC5_FUSAU</name>
<gene>
    <name evidence="2" type="ORF">FAUST_6021</name>
</gene>
<evidence type="ECO:0000313" key="2">
    <source>
        <dbReference type="EMBL" id="KAF5237461.1"/>
    </source>
</evidence>
<evidence type="ECO:0000313" key="3">
    <source>
        <dbReference type="Proteomes" id="UP000537989"/>
    </source>
</evidence>
<organism evidence="2 3">
    <name type="scientific">Fusarium austroamericanum</name>
    <dbReference type="NCBI Taxonomy" id="282268"/>
    <lineage>
        <taxon>Eukaryota</taxon>
        <taxon>Fungi</taxon>
        <taxon>Dikarya</taxon>
        <taxon>Ascomycota</taxon>
        <taxon>Pezizomycotina</taxon>
        <taxon>Sordariomycetes</taxon>
        <taxon>Hypocreomycetidae</taxon>
        <taxon>Hypocreales</taxon>
        <taxon>Nectriaceae</taxon>
        <taxon>Fusarium</taxon>
    </lineage>
</organism>
<dbReference type="EMBL" id="JAAMOD010000158">
    <property type="protein sequence ID" value="KAF5237461.1"/>
    <property type="molecule type" value="Genomic_DNA"/>
</dbReference>
<sequence length="447" mass="49854">MVATRSKVTQLNSRIMAVTRSMTAMHSTPKSTGPSPAGPSSPTTSIRSKSPLQTPKPPAAPLKRKRKRSRDVNDSPVPLKLRKEETAPQETSCPQSSAGSDATAVEADESEDEQCPPFFPKLFEQDATARDWSKEGRHETLKYFQAFPHDRDSTLCVEHFLILAEKWYWERKPTVSSQLNAIPRDTTSKSDLSNLALPICEETWTVKDVQSFKDELSGKISQTRIEYIMEYYRVARLTGHRPKCEIFDATSGTAFCSMCAKSPDFKASDYSTHNSWFDMQASEVFKVKAEKMVGSRRSCPHERPITILGADDGVSYTECEDCRYRQKALSSQIHTTKHVIDIAGVRFPVSIAPAKPMTMNSKVVHIDVGGIHVVVDHCKSPLIRFRSTRFSELHEKEGFDHHVQGEIQMLGVEGPDGVDGGDTTYTGLGAFEPSNYCTGSFHNCVCY</sequence>
<evidence type="ECO:0000256" key="1">
    <source>
        <dbReference type="SAM" id="MobiDB-lite"/>
    </source>
</evidence>
<dbReference type="Proteomes" id="UP000537989">
    <property type="component" value="Unassembled WGS sequence"/>
</dbReference>
<proteinExistence type="predicted"/>